<dbReference type="Pfam" id="PF05930">
    <property type="entry name" value="Phage_AlpA"/>
    <property type="match status" value="1"/>
</dbReference>
<dbReference type="AlphaFoldDB" id="A0A810BUW1"/>
<sequence length="77" mass="8419">MHTLDQRGAIAALRHDELLDLRAVRAFFGGLDASTIYRGIAAKRYPAPIKVGPNASRWLRSECEAALAAMIARRAAQ</sequence>
<dbReference type="Gene3D" id="1.10.238.160">
    <property type="match status" value="1"/>
</dbReference>
<dbReference type="EMBL" id="AP023095">
    <property type="protein sequence ID" value="BCE53065.1"/>
    <property type="molecule type" value="Genomic_DNA"/>
</dbReference>
<evidence type="ECO:0008006" key="4">
    <source>
        <dbReference type="Google" id="ProtNLM"/>
    </source>
</evidence>
<proteinExistence type="predicted"/>
<accession>A0A810BUW1</accession>
<reference evidence="2" key="2">
    <citation type="submission" date="2020-05" db="EMBL/GenBank/DDBJ databases">
        <title>Complete genome sequence of Bradyrhizobium diazoefficiens XF6 isolated from soybean nodule.</title>
        <authorList>
            <person name="Noda R."/>
            <person name="Kakizaki K."/>
            <person name="Minamisawa K."/>
        </authorList>
    </citation>
    <scope>NUCLEOTIDE SEQUENCE</scope>
    <source>
        <strain evidence="2">XF6</strain>
    </source>
</reference>
<reference evidence="1" key="1">
    <citation type="submission" date="2020-05" db="EMBL/GenBank/DDBJ databases">
        <title>Complete genome sequence of Bradyrhizobium diazoefficiens XF5 isolated from soybean nodule.</title>
        <authorList>
            <person name="Noda R."/>
            <person name="Kakizaki K."/>
            <person name="Minamisawa K."/>
        </authorList>
    </citation>
    <scope>NUCLEOTIDE SEQUENCE</scope>
    <source>
        <strain evidence="1">XF5</strain>
    </source>
</reference>
<dbReference type="RefSeq" id="WP_110115818.1">
    <property type="nucleotide sequence ID" value="NZ_AP022638.1"/>
</dbReference>
<protein>
    <recommendedName>
        <fullName evidence="4">AlpA family phage regulatory protein</fullName>
    </recommendedName>
</protein>
<gene>
    <name evidence="1" type="ORF">XF5B_05770</name>
    <name evidence="2" type="ORF">XF6B_05800</name>
    <name evidence="3" type="ORF">XF9B_05810</name>
</gene>
<evidence type="ECO:0000313" key="2">
    <source>
        <dbReference type="EMBL" id="BCE61781.1"/>
    </source>
</evidence>
<organism evidence="3">
    <name type="scientific">Bradyrhizobium diazoefficiens</name>
    <dbReference type="NCBI Taxonomy" id="1355477"/>
    <lineage>
        <taxon>Bacteria</taxon>
        <taxon>Pseudomonadati</taxon>
        <taxon>Pseudomonadota</taxon>
        <taxon>Alphaproteobacteria</taxon>
        <taxon>Hyphomicrobiales</taxon>
        <taxon>Nitrobacteraceae</taxon>
        <taxon>Bradyrhizobium</taxon>
    </lineage>
</organism>
<reference evidence="3" key="3">
    <citation type="submission" date="2020-05" db="EMBL/GenBank/DDBJ databases">
        <title>Complete genome sequence of Bradyrhizobium diazoefficiens XF9 isolated from soybean nodule.</title>
        <authorList>
            <person name="Noda R."/>
            <person name="Kakizaki K."/>
            <person name="Minamisawa K."/>
        </authorList>
    </citation>
    <scope>NUCLEOTIDE SEQUENCE</scope>
    <source>
        <strain evidence="3">XF9</strain>
    </source>
</reference>
<dbReference type="InterPro" id="IPR010260">
    <property type="entry name" value="AlpA"/>
</dbReference>
<dbReference type="EMBL" id="AP023098">
    <property type="protein sequence ID" value="BCE79160.1"/>
    <property type="molecule type" value="Genomic_DNA"/>
</dbReference>
<evidence type="ECO:0000313" key="3">
    <source>
        <dbReference type="EMBL" id="BCE79160.1"/>
    </source>
</evidence>
<name>A0A810BUW1_9BRAD</name>
<evidence type="ECO:0000313" key="1">
    <source>
        <dbReference type="EMBL" id="BCE53065.1"/>
    </source>
</evidence>
<dbReference type="EMBL" id="AP023096">
    <property type="protein sequence ID" value="BCE61781.1"/>
    <property type="molecule type" value="Genomic_DNA"/>
</dbReference>